<evidence type="ECO:0000256" key="2">
    <source>
        <dbReference type="ARBA" id="ARBA00004305"/>
    </source>
</evidence>
<comment type="caution">
    <text evidence="17">The sequence shown here is derived from an EMBL/GenBank/DDBJ whole genome shotgun (WGS) entry which is preliminary data.</text>
</comment>
<keyword evidence="8" id="KW-0496">Mitochondrion</keyword>
<dbReference type="Gene3D" id="1.20.140.10">
    <property type="entry name" value="Butyryl-CoA Dehydrogenase, subunit A, domain 3"/>
    <property type="match status" value="1"/>
</dbReference>
<dbReference type="AlphaFoldDB" id="A0ABD2VXA1"/>
<dbReference type="FunFam" id="1.10.540.10:FF:000003">
    <property type="entry name" value="glutaryl-CoA dehydrogenase, mitochondrial"/>
    <property type="match status" value="1"/>
</dbReference>
<gene>
    <name evidence="17" type="ORF">TKK_019209</name>
</gene>
<evidence type="ECO:0000259" key="15">
    <source>
        <dbReference type="Pfam" id="PF02770"/>
    </source>
</evidence>
<sequence length="426" mass="46653">MAFCVRNIVGKLVNNSQSISSRQISVTSCVAQKRKSTFKWSDPLNLECQLTSDEIIIRDQFRTYCNEKLLPRVIEANRHEKFDRAIIKEFGDLGVLGCTVKGYGAAGVSSVAYGLLAKEVEAIDSGYRSAFSVQSSLVIGAIEAYGSDAQKDRLLPKLIAGDLVGCFGLTEPNHGSDPSSMETRAKYDANKKCYKLSGSKTWITNSPIADVLVVWAKCDDDEIRGFIIERAGNENTLSTPKIEGKFSLRASVTGMILMDEVVVPEENLLPNVKGLRGPFGCLNNARYGIGWGALGAAEACLKQARQYVLERKQFNRPLAANQLIQKKLADMMTEIAIASQACLQVGRLKDEKKATPEMICLIKRNSAGKALEIARTARDMLGGNGISDEYHIIRHVMNLESVNTYEGTHDIHALILGRAITGIPAF</sequence>
<dbReference type="InterPro" id="IPR036250">
    <property type="entry name" value="AcylCo_DH-like_C"/>
</dbReference>
<dbReference type="InterPro" id="IPR046373">
    <property type="entry name" value="Acyl-CoA_Oxase/DH_mid-dom_sf"/>
</dbReference>
<dbReference type="Pfam" id="PF00441">
    <property type="entry name" value="Acyl-CoA_dh_1"/>
    <property type="match status" value="1"/>
</dbReference>
<evidence type="ECO:0000256" key="10">
    <source>
        <dbReference type="ARBA" id="ARBA00037927"/>
    </source>
</evidence>
<dbReference type="FunFam" id="1.20.140.10:FF:000006">
    <property type="entry name" value="Glutaryl-CoA dehydrogenase, mitochondrial"/>
    <property type="match status" value="1"/>
</dbReference>
<evidence type="ECO:0000313" key="18">
    <source>
        <dbReference type="Proteomes" id="UP001627154"/>
    </source>
</evidence>
<keyword evidence="6" id="KW-0809">Transit peptide</keyword>
<keyword evidence="18" id="KW-1185">Reference proteome</keyword>
<organism evidence="17 18">
    <name type="scientific">Trichogramma kaykai</name>
    <dbReference type="NCBI Taxonomy" id="54128"/>
    <lineage>
        <taxon>Eukaryota</taxon>
        <taxon>Metazoa</taxon>
        <taxon>Ecdysozoa</taxon>
        <taxon>Arthropoda</taxon>
        <taxon>Hexapoda</taxon>
        <taxon>Insecta</taxon>
        <taxon>Pterygota</taxon>
        <taxon>Neoptera</taxon>
        <taxon>Endopterygota</taxon>
        <taxon>Hymenoptera</taxon>
        <taxon>Apocrita</taxon>
        <taxon>Proctotrupomorpha</taxon>
        <taxon>Chalcidoidea</taxon>
        <taxon>Trichogrammatidae</taxon>
        <taxon>Trichogramma</taxon>
    </lineage>
</organism>
<evidence type="ECO:0000256" key="8">
    <source>
        <dbReference type="ARBA" id="ARBA00023128"/>
    </source>
</evidence>
<accession>A0ABD2VXA1</accession>
<dbReference type="Gene3D" id="2.40.110.10">
    <property type="entry name" value="Butyryl-CoA Dehydrogenase, subunit A, domain 2"/>
    <property type="match status" value="1"/>
</dbReference>
<keyword evidence="4 13" id="KW-0285">Flavoprotein</keyword>
<dbReference type="Gene3D" id="1.10.540.10">
    <property type="entry name" value="Acyl-CoA dehydrogenase/oxidase, N-terminal domain"/>
    <property type="match status" value="1"/>
</dbReference>
<name>A0ABD2VXA1_9HYME</name>
<protein>
    <recommendedName>
        <fullName evidence="11">glutaryl-CoA dehydrogenase (ETF)</fullName>
        <ecNumber evidence="11">1.3.8.6</ecNumber>
    </recommendedName>
</protein>
<dbReference type="PROSITE" id="PS00073">
    <property type="entry name" value="ACYL_COA_DH_2"/>
    <property type="match status" value="1"/>
</dbReference>
<evidence type="ECO:0000256" key="4">
    <source>
        <dbReference type="ARBA" id="ARBA00022630"/>
    </source>
</evidence>
<feature type="domain" description="Acyl-CoA oxidase/dehydrogenase middle" evidence="15">
    <location>
        <begin position="166"/>
        <end position="261"/>
    </location>
</feature>
<feature type="domain" description="Acyl-CoA dehydrogenase/oxidase C-terminal" evidence="14">
    <location>
        <begin position="276"/>
        <end position="420"/>
    </location>
</feature>
<dbReference type="CDD" id="cd01151">
    <property type="entry name" value="GCD"/>
    <property type="match status" value="1"/>
</dbReference>
<evidence type="ECO:0000256" key="12">
    <source>
        <dbReference type="ARBA" id="ARBA00049493"/>
    </source>
</evidence>
<dbReference type="SUPFAM" id="SSF47203">
    <property type="entry name" value="Acyl-CoA dehydrogenase C-terminal domain-like"/>
    <property type="match status" value="1"/>
</dbReference>
<evidence type="ECO:0000256" key="11">
    <source>
        <dbReference type="ARBA" id="ARBA00039033"/>
    </source>
</evidence>
<evidence type="ECO:0000256" key="6">
    <source>
        <dbReference type="ARBA" id="ARBA00022946"/>
    </source>
</evidence>
<comment type="cofactor">
    <cofactor evidence="1 13">
        <name>FAD</name>
        <dbReference type="ChEBI" id="CHEBI:57692"/>
    </cofactor>
</comment>
<reference evidence="17 18" key="1">
    <citation type="journal article" date="2024" name="bioRxiv">
        <title>A reference genome for Trichogramma kaykai: A tiny desert-dwelling parasitoid wasp with competing sex-ratio distorters.</title>
        <authorList>
            <person name="Culotta J."/>
            <person name="Lindsey A.R."/>
        </authorList>
    </citation>
    <scope>NUCLEOTIDE SEQUENCE [LARGE SCALE GENOMIC DNA]</scope>
    <source>
        <strain evidence="17 18">KSX58</strain>
    </source>
</reference>
<dbReference type="GO" id="GO:0005759">
    <property type="term" value="C:mitochondrial matrix"/>
    <property type="evidence" value="ECO:0007669"/>
    <property type="project" value="UniProtKB-SubCell"/>
</dbReference>
<evidence type="ECO:0000256" key="3">
    <source>
        <dbReference type="ARBA" id="ARBA00009347"/>
    </source>
</evidence>
<evidence type="ECO:0000256" key="13">
    <source>
        <dbReference type="RuleBase" id="RU362125"/>
    </source>
</evidence>
<evidence type="ECO:0000256" key="5">
    <source>
        <dbReference type="ARBA" id="ARBA00022827"/>
    </source>
</evidence>
<dbReference type="InterPro" id="IPR013786">
    <property type="entry name" value="AcylCoA_DH/ox_N"/>
</dbReference>
<comment type="subcellular location">
    <subcellularLocation>
        <location evidence="2">Mitochondrion matrix</location>
    </subcellularLocation>
</comment>
<dbReference type="EMBL" id="JBJJXI010000159">
    <property type="protein sequence ID" value="KAL3385224.1"/>
    <property type="molecule type" value="Genomic_DNA"/>
</dbReference>
<dbReference type="InterPro" id="IPR052033">
    <property type="entry name" value="Glutaryl-CoA_DH_mitochondrial"/>
</dbReference>
<evidence type="ECO:0000259" key="14">
    <source>
        <dbReference type="Pfam" id="PF00441"/>
    </source>
</evidence>
<dbReference type="Pfam" id="PF02770">
    <property type="entry name" value="Acyl-CoA_dh_M"/>
    <property type="match status" value="1"/>
</dbReference>
<keyword evidence="5 13" id="KW-0274">FAD</keyword>
<dbReference type="SUPFAM" id="SSF56645">
    <property type="entry name" value="Acyl-CoA dehydrogenase NM domain-like"/>
    <property type="match status" value="1"/>
</dbReference>
<dbReference type="InterPro" id="IPR006089">
    <property type="entry name" value="Acyl-CoA_DH_CS"/>
</dbReference>
<dbReference type="InterPro" id="IPR037069">
    <property type="entry name" value="AcylCoA_DH/ox_N_sf"/>
</dbReference>
<keyword evidence="7 13" id="KW-0560">Oxidoreductase</keyword>
<comment type="pathway">
    <text evidence="9">Amino-acid metabolism; lysine degradation.</text>
</comment>
<comment type="pathway">
    <text evidence="10">Amino-acid metabolism; tryptophan metabolism.</text>
</comment>
<dbReference type="PANTHER" id="PTHR42807:SF1">
    <property type="entry name" value="GLUTARYL-COA DEHYDROGENASE, MITOCHONDRIAL"/>
    <property type="match status" value="1"/>
</dbReference>
<comment type="similarity">
    <text evidence="3 13">Belongs to the acyl-CoA dehydrogenase family.</text>
</comment>
<dbReference type="Proteomes" id="UP001627154">
    <property type="component" value="Unassembled WGS sequence"/>
</dbReference>
<dbReference type="Pfam" id="PF02771">
    <property type="entry name" value="Acyl-CoA_dh_N"/>
    <property type="match status" value="1"/>
</dbReference>
<dbReference type="EC" id="1.3.8.6" evidence="11"/>
<dbReference type="GO" id="GO:0004361">
    <property type="term" value="F:glutaryl-CoA dehydrogenase activity"/>
    <property type="evidence" value="ECO:0007669"/>
    <property type="project" value="UniProtKB-EC"/>
</dbReference>
<evidence type="ECO:0000256" key="1">
    <source>
        <dbReference type="ARBA" id="ARBA00001974"/>
    </source>
</evidence>
<comment type="catalytic activity">
    <reaction evidence="12">
        <text>glutaryl-CoA + oxidized [electron-transfer flavoprotein] + 2 H(+) = (2E)-butenoyl-CoA + reduced [electron-transfer flavoprotein] + CO2</text>
        <dbReference type="Rhea" id="RHEA:13389"/>
        <dbReference type="Rhea" id="RHEA-COMP:10685"/>
        <dbReference type="Rhea" id="RHEA-COMP:10686"/>
        <dbReference type="ChEBI" id="CHEBI:15378"/>
        <dbReference type="ChEBI" id="CHEBI:16526"/>
        <dbReference type="ChEBI" id="CHEBI:57332"/>
        <dbReference type="ChEBI" id="CHEBI:57378"/>
        <dbReference type="ChEBI" id="CHEBI:57692"/>
        <dbReference type="ChEBI" id="CHEBI:58307"/>
        <dbReference type="EC" id="1.3.8.6"/>
    </reaction>
</comment>
<feature type="domain" description="Acyl-CoA dehydrogenase/oxidase N-terminal" evidence="16">
    <location>
        <begin position="52"/>
        <end position="162"/>
    </location>
</feature>
<dbReference type="InterPro" id="IPR009075">
    <property type="entry name" value="AcylCo_DH/oxidase_C"/>
</dbReference>
<evidence type="ECO:0000256" key="7">
    <source>
        <dbReference type="ARBA" id="ARBA00023002"/>
    </source>
</evidence>
<evidence type="ECO:0000313" key="17">
    <source>
        <dbReference type="EMBL" id="KAL3385224.1"/>
    </source>
</evidence>
<dbReference type="PANTHER" id="PTHR42807">
    <property type="entry name" value="GLUTARYL-COA DEHYDROGENASE, MITOCHONDRIAL"/>
    <property type="match status" value="1"/>
</dbReference>
<dbReference type="InterPro" id="IPR009100">
    <property type="entry name" value="AcylCoA_DH/oxidase_NM_dom_sf"/>
</dbReference>
<evidence type="ECO:0000259" key="16">
    <source>
        <dbReference type="Pfam" id="PF02771"/>
    </source>
</evidence>
<evidence type="ECO:0000256" key="9">
    <source>
        <dbReference type="ARBA" id="ARBA00037899"/>
    </source>
</evidence>
<dbReference type="FunFam" id="2.40.110.10:FF:000008">
    <property type="entry name" value="Glutaryl-CoA dehydrogenase, mitochondrial"/>
    <property type="match status" value="1"/>
</dbReference>
<proteinExistence type="inferred from homology"/>
<dbReference type="InterPro" id="IPR006091">
    <property type="entry name" value="Acyl-CoA_Oxase/DH_mid-dom"/>
</dbReference>